<dbReference type="AlphaFoldDB" id="A0A8T2IC56"/>
<protein>
    <submittedName>
        <fullName evidence="4">Uncharacterized protein</fullName>
    </submittedName>
</protein>
<dbReference type="PANTHER" id="PTHR12303">
    <property type="entry name" value="CARNOSINE N-METHYLTRANSFERASE"/>
    <property type="match status" value="1"/>
</dbReference>
<dbReference type="InterPro" id="IPR012901">
    <property type="entry name" value="CARME"/>
</dbReference>
<keyword evidence="2" id="KW-0808">Transferase</keyword>
<gene>
    <name evidence="4" type="ORF">GDO86_018386</name>
</gene>
<feature type="non-terminal residue" evidence="4">
    <location>
        <position position="96"/>
    </location>
</feature>
<dbReference type="Proteomes" id="UP000812440">
    <property type="component" value="Unassembled WGS sequence"/>
</dbReference>
<reference evidence="4" key="1">
    <citation type="thesis" date="2020" institute="ProQuest LLC" country="789 East Eisenhower Parkway, Ann Arbor, MI, USA">
        <title>Comparative Genomics and Chromosome Evolution.</title>
        <authorList>
            <person name="Mudd A.B."/>
        </authorList>
    </citation>
    <scope>NUCLEOTIDE SEQUENCE</scope>
    <source>
        <strain evidence="4">Female2</strain>
        <tissue evidence="4">Blood</tissue>
    </source>
</reference>
<evidence type="ECO:0000313" key="4">
    <source>
        <dbReference type="EMBL" id="KAG8430149.1"/>
    </source>
</evidence>
<organism evidence="4 5">
    <name type="scientific">Hymenochirus boettgeri</name>
    <name type="common">Congo dwarf clawed frog</name>
    <dbReference type="NCBI Taxonomy" id="247094"/>
    <lineage>
        <taxon>Eukaryota</taxon>
        <taxon>Metazoa</taxon>
        <taxon>Chordata</taxon>
        <taxon>Craniata</taxon>
        <taxon>Vertebrata</taxon>
        <taxon>Euteleostomi</taxon>
        <taxon>Amphibia</taxon>
        <taxon>Batrachia</taxon>
        <taxon>Anura</taxon>
        <taxon>Pipoidea</taxon>
        <taxon>Pipidae</taxon>
        <taxon>Pipinae</taxon>
        <taxon>Hymenochirus</taxon>
    </lineage>
</organism>
<dbReference type="OrthoDB" id="978at2759"/>
<dbReference type="GO" id="GO:0032259">
    <property type="term" value="P:methylation"/>
    <property type="evidence" value="ECO:0007669"/>
    <property type="project" value="UniProtKB-KW"/>
</dbReference>
<dbReference type="GO" id="GO:0030735">
    <property type="term" value="F:carnosine N-methyltransferase activity"/>
    <property type="evidence" value="ECO:0007669"/>
    <property type="project" value="TreeGrafter"/>
</dbReference>
<dbReference type="GO" id="GO:0035498">
    <property type="term" value="P:carnosine metabolic process"/>
    <property type="evidence" value="ECO:0007669"/>
    <property type="project" value="TreeGrafter"/>
</dbReference>
<dbReference type="GO" id="GO:0005829">
    <property type="term" value="C:cytosol"/>
    <property type="evidence" value="ECO:0007669"/>
    <property type="project" value="TreeGrafter"/>
</dbReference>
<evidence type="ECO:0000256" key="2">
    <source>
        <dbReference type="ARBA" id="ARBA00022679"/>
    </source>
</evidence>
<keyword evidence="5" id="KW-1185">Reference proteome</keyword>
<dbReference type="GO" id="GO:0005634">
    <property type="term" value="C:nucleus"/>
    <property type="evidence" value="ECO:0007669"/>
    <property type="project" value="TreeGrafter"/>
</dbReference>
<evidence type="ECO:0000313" key="5">
    <source>
        <dbReference type="Proteomes" id="UP000812440"/>
    </source>
</evidence>
<comment type="caution">
    <text evidence="4">The sequence shown here is derived from an EMBL/GenBank/DDBJ whole genome shotgun (WGS) entry which is preliminary data.</text>
</comment>
<keyword evidence="1" id="KW-0489">Methyltransferase</keyword>
<evidence type="ECO:0000256" key="3">
    <source>
        <dbReference type="ARBA" id="ARBA00022691"/>
    </source>
</evidence>
<dbReference type="EMBL" id="JAACNH010001461">
    <property type="protein sequence ID" value="KAG8430149.1"/>
    <property type="molecule type" value="Genomic_DNA"/>
</dbReference>
<keyword evidence="3" id="KW-0949">S-adenosyl-L-methionine</keyword>
<dbReference type="PANTHER" id="PTHR12303:SF6">
    <property type="entry name" value="CARNOSINE N-METHYLTRANSFERASE"/>
    <property type="match status" value="1"/>
</dbReference>
<proteinExistence type="predicted"/>
<sequence length="96" mass="11279">SAEARRKTGRSFFWAGAPHRNNIGRISIHEQVNRTEGQFKSLPNNQQEMLPYFLTHLDKIRQCIDHNQKILQMIVDDCSHMFENKEYGINVSFLEC</sequence>
<accession>A0A8T2IC56</accession>
<evidence type="ECO:0000256" key="1">
    <source>
        <dbReference type="ARBA" id="ARBA00022603"/>
    </source>
</evidence>
<name>A0A8T2IC56_9PIPI</name>